<dbReference type="InterPro" id="IPR005321">
    <property type="entry name" value="Peptidase_S58_DmpA"/>
</dbReference>
<dbReference type="RefSeq" id="WP_170087882.1">
    <property type="nucleotide sequence ID" value="NZ_JABAFG010000017.1"/>
</dbReference>
<reference evidence="2 3" key="1">
    <citation type="submission" date="2020-04" db="EMBL/GenBank/DDBJ databases">
        <authorList>
            <person name="Hitch T.C.A."/>
            <person name="Wylensek D."/>
            <person name="Clavel T."/>
        </authorList>
    </citation>
    <scope>NUCLEOTIDE SEQUENCE [LARGE SCALE GENOMIC DNA]</scope>
    <source>
        <strain evidence="2 3">Oil-RF-744-FAT-WT-6-1</strain>
    </source>
</reference>
<dbReference type="EMBL" id="JABAFG010000017">
    <property type="protein sequence ID" value="NME28970.1"/>
    <property type="molecule type" value="Genomic_DNA"/>
</dbReference>
<dbReference type="CDD" id="cd02252">
    <property type="entry name" value="nylC_like"/>
    <property type="match status" value="1"/>
</dbReference>
<comment type="caution">
    <text evidence="2">The sequence shown here is derived from an EMBL/GenBank/DDBJ whole genome shotgun (WGS) entry which is preliminary data.</text>
</comment>
<organism evidence="2 3">
    <name type="scientific">Megasphaera hexanoica</name>
    <dbReference type="NCBI Taxonomy" id="1675036"/>
    <lineage>
        <taxon>Bacteria</taxon>
        <taxon>Bacillati</taxon>
        <taxon>Bacillota</taxon>
        <taxon>Negativicutes</taxon>
        <taxon>Veillonellales</taxon>
        <taxon>Veillonellaceae</taxon>
        <taxon>Megasphaera</taxon>
    </lineage>
</organism>
<evidence type="ECO:0000256" key="1">
    <source>
        <dbReference type="ARBA" id="ARBA00007068"/>
    </source>
</evidence>
<dbReference type="SUPFAM" id="SSF56266">
    <property type="entry name" value="DmpA/ArgJ-like"/>
    <property type="match status" value="1"/>
</dbReference>
<protein>
    <submittedName>
        <fullName evidence="2">P1 family peptidase</fullName>
    </submittedName>
</protein>
<sequence length="328" mass="33760">MLREISLQDIQGFCIGSSEDAAGGTGCTVLICPDGAPCGLDVRGGGPASRETELLNPRAAAERIHAVLLSGGSAFGLNAAAGVMQYLEEHDIGFDTRICKVPLVLASCIYDLGCGSNVRPDAAMGYEACVQAEQNHTLMGNHGAGTGATVGKCCGPSYMMKSGLGIYAVQTGDLQVGAVVAVNALGDVLGEDGQILAGMRSREGRGFADTRRVLLEEYGTTDTLFSQRQAAGGTTNTTIGAVVTNGAFDKAHMGKIAALASNGLVRTIRPVNTTADGDALYALSVGNVPAELNTVGTLAAYAVEQAVRRAVSHAQSAYGIPSLHDWPR</sequence>
<evidence type="ECO:0000313" key="3">
    <source>
        <dbReference type="Proteomes" id="UP000591071"/>
    </source>
</evidence>
<accession>A0A848BUS2</accession>
<proteinExistence type="inferred from homology"/>
<dbReference type="Proteomes" id="UP000591071">
    <property type="component" value="Unassembled WGS sequence"/>
</dbReference>
<dbReference type="PANTHER" id="PTHR36512">
    <property type="entry name" value="D-AMINOPEPTIDASE"/>
    <property type="match status" value="1"/>
</dbReference>
<dbReference type="GO" id="GO:0004177">
    <property type="term" value="F:aminopeptidase activity"/>
    <property type="evidence" value="ECO:0007669"/>
    <property type="project" value="TreeGrafter"/>
</dbReference>
<dbReference type="PANTHER" id="PTHR36512:SF3">
    <property type="entry name" value="BLR5678 PROTEIN"/>
    <property type="match status" value="1"/>
</dbReference>
<comment type="similarity">
    <text evidence="1">Belongs to the peptidase S58 family.</text>
</comment>
<dbReference type="AlphaFoldDB" id="A0A848BUS2"/>
<dbReference type="Gene3D" id="3.60.70.12">
    <property type="entry name" value="L-amino peptidase D-ALA esterase/amidase"/>
    <property type="match status" value="1"/>
</dbReference>
<evidence type="ECO:0000313" key="2">
    <source>
        <dbReference type="EMBL" id="NME28970.1"/>
    </source>
</evidence>
<dbReference type="InterPro" id="IPR016117">
    <property type="entry name" value="ArgJ-like_dom_sf"/>
</dbReference>
<name>A0A848BUS2_9FIRM</name>
<gene>
    <name evidence="2" type="ORF">HF872_10115</name>
</gene>
<dbReference type="Pfam" id="PF03576">
    <property type="entry name" value="Peptidase_S58"/>
    <property type="match status" value="1"/>
</dbReference>